<evidence type="ECO:0000313" key="7">
    <source>
        <dbReference type="EMBL" id="MDP9902372.1"/>
    </source>
</evidence>
<proteinExistence type="predicted"/>
<keyword evidence="4" id="KW-0808">Transferase</keyword>
<keyword evidence="2" id="KW-1003">Cell membrane</keyword>
<keyword evidence="8" id="KW-1185">Reference proteome</keyword>
<dbReference type="PANTHER" id="PTHR43646:SF2">
    <property type="entry name" value="GLYCOSYLTRANSFERASE 2-LIKE DOMAIN-CONTAINING PROTEIN"/>
    <property type="match status" value="1"/>
</dbReference>
<dbReference type="PANTHER" id="PTHR43646">
    <property type="entry name" value="GLYCOSYLTRANSFERASE"/>
    <property type="match status" value="1"/>
</dbReference>
<dbReference type="Proteomes" id="UP001226867">
    <property type="component" value="Unassembled WGS sequence"/>
</dbReference>
<reference evidence="7 8" key="1">
    <citation type="submission" date="2023-07" db="EMBL/GenBank/DDBJ databases">
        <title>Sorghum-associated microbial communities from plants grown in Nebraska, USA.</title>
        <authorList>
            <person name="Schachtman D."/>
        </authorList>
    </citation>
    <scope>NUCLEOTIDE SEQUENCE [LARGE SCALE GENOMIC DNA]</scope>
    <source>
        <strain evidence="7 8">DS1607</strain>
    </source>
</reference>
<organism evidence="7 8">
    <name type="scientific">Variovorax ginsengisoli</name>
    <dbReference type="NCBI Taxonomy" id="363844"/>
    <lineage>
        <taxon>Bacteria</taxon>
        <taxon>Pseudomonadati</taxon>
        <taxon>Pseudomonadota</taxon>
        <taxon>Betaproteobacteria</taxon>
        <taxon>Burkholderiales</taxon>
        <taxon>Comamonadaceae</taxon>
        <taxon>Variovorax</taxon>
    </lineage>
</organism>
<feature type="domain" description="Glycosyltransferase 2-like" evidence="6">
    <location>
        <begin position="4"/>
        <end position="150"/>
    </location>
</feature>
<comment type="subcellular location">
    <subcellularLocation>
        <location evidence="1">Cell membrane</location>
    </subcellularLocation>
</comment>
<sequence>MIGIVIPAHNEEELIENCVAHARACVHRQGLSGEPVEVVVVVDACTDATAVLAAKAGALTLLVDARNVGVARAAGAEFMLARGARWLAFTDADTLVSPDWLTDQLALDADAVCGTVEVSDWSPHAEHAQLLSRHFAETYRDADDHRHVHGANLGISAVAYLRAGGFQPLACSEDVDLIASLERIGANIRWSARPRVCTSARRVARASGGFADALLHAIAQRLHGLASTAA</sequence>
<evidence type="ECO:0000259" key="6">
    <source>
        <dbReference type="Pfam" id="PF00535"/>
    </source>
</evidence>
<accession>A0ABT9SG62</accession>
<evidence type="ECO:0000256" key="3">
    <source>
        <dbReference type="ARBA" id="ARBA00022676"/>
    </source>
</evidence>
<dbReference type="SUPFAM" id="SSF53448">
    <property type="entry name" value="Nucleotide-diphospho-sugar transferases"/>
    <property type="match status" value="1"/>
</dbReference>
<protein>
    <submittedName>
        <fullName evidence="7">Glycosyltransferase involved in cell wall biosynthesis</fullName>
    </submittedName>
</protein>
<evidence type="ECO:0000256" key="4">
    <source>
        <dbReference type="ARBA" id="ARBA00022679"/>
    </source>
</evidence>
<dbReference type="EMBL" id="JAUSRO010000018">
    <property type="protein sequence ID" value="MDP9902372.1"/>
    <property type="molecule type" value="Genomic_DNA"/>
</dbReference>
<name>A0ABT9SG62_9BURK</name>
<evidence type="ECO:0000313" key="8">
    <source>
        <dbReference type="Proteomes" id="UP001226867"/>
    </source>
</evidence>
<keyword evidence="5" id="KW-0472">Membrane</keyword>
<comment type="caution">
    <text evidence="7">The sequence shown here is derived from an EMBL/GenBank/DDBJ whole genome shotgun (WGS) entry which is preliminary data.</text>
</comment>
<dbReference type="InterPro" id="IPR029044">
    <property type="entry name" value="Nucleotide-diphossugar_trans"/>
</dbReference>
<dbReference type="Pfam" id="PF00535">
    <property type="entry name" value="Glycos_transf_2"/>
    <property type="match status" value="1"/>
</dbReference>
<keyword evidence="3" id="KW-0328">Glycosyltransferase</keyword>
<dbReference type="RefSeq" id="WP_307692123.1">
    <property type="nucleotide sequence ID" value="NZ_JAUSRO010000018.1"/>
</dbReference>
<evidence type="ECO:0000256" key="1">
    <source>
        <dbReference type="ARBA" id="ARBA00004236"/>
    </source>
</evidence>
<dbReference type="InterPro" id="IPR001173">
    <property type="entry name" value="Glyco_trans_2-like"/>
</dbReference>
<gene>
    <name evidence="7" type="ORF">J2W36_004649</name>
</gene>
<evidence type="ECO:0000256" key="2">
    <source>
        <dbReference type="ARBA" id="ARBA00022475"/>
    </source>
</evidence>
<dbReference type="Gene3D" id="3.90.550.10">
    <property type="entry name" value="Spore Coat Polysaccharide Biosynthesis Protein SpsA, Chain A"/>
    <property type="match status" value="1"/>
</dbReference>
<evidence type="ECO:0000256" key="5">
    <source>
        <dbReference type="ARBA" id="ARBA00023136"/>
    </source>
</evidence>